<evidence type="ECO:0000256" key="1">
    <source>
        <dbReference type="ARBA" id="ARBA00022729"/>
    </source>
</evidence>
<evidence type="ECO:0000313" key="4">
    <source>
        <dbReference type="Proteomes" id="UP000198869"/>
    </source>
</evidence>
<dbReference type="CDD" id="cd00063">
    <property type="entry name" value="FN3"/>
    <property type="match status" value="1"/>
</dbReference>
<dbReference type="OrthoDB" id="975384at2"/>
<dbReference type="SUPFAM" id="SSF49265">
    <property type="entry name" value="Fibronectin type III"/>
    <property type="match status" value="2"/>
</dbReference>
<dbReference type="Pfam" id="PF18962">
    <property type="entry name" value="Por_Secre_tail"/>
    <property type="match status" value="1"/>
</dbReference>
<dbReference type="InterPro" id="IPR013783">
    <property type="entry name" value="Ig-like_fold"/>
</dbReference>
<name>A0A1G8KJR6_9FLAO</name>
<dbReference type="AlphaFoldDB" id="A0A1G8KJR6"/>
<dbReference type="Pfam" id="PF00041">
    <property type="entry name" value="fn3"/>
    <property type="match status" value="1"/>
</dbReference>
<evidence type="ECO:0000313" key="3">
    <source>
        <dbReference type="EMBL" id="SDI43140.1"/>
    </source>
</evidence>
<dbReference type="EMBL" id="FNDW01000007">
    <property type="protein sequence ID" value="SDI43140.1"/>
    <property type="molecule type" value="Genomic_DNA"/>
</dbReference>
<accession>A0A1G8KJR6</accession>
<dbReference type="InterPro" id="IPR003961">
    <property type="entry name" value="FN3_dom"/>
</dbReference>
<reference evidence="4" key="1">
    <citation type="submission" date="2016-10" db="EMBL/GenBank/DDBJ databases">
        <authorList>
            <person name="Varghese N."/>
            <person name="Submissions S."/>
        </authorList>
    </citation>
    <scope>NUCLEOTIDE SEQUENCE [LARGE SCALE GENOMIC DNA]</scope>
    <source>
        <strain evidence="4">DSM 17071</strain>
    </source>
</reference>
<keyword evidence="1" id="KW-0732">Signal</keyword>
<dbReference type="SMART" id="SM00060">
    <property type="entry name" value="FN3"/>
    <property type="match status" value="2"/>
</dbReference>
<organism evidence="3 4">
    <name type="scientific">Chryseobacterium taeanense</name>
    <dbReference type="NCBI Taxonomy" id="311334"/>
    <lineage>
        <taxon>Bacteria</taxon>
        <taxon>Pseudomonadati</taxon>
        <taxon>Bacteroidota</taxon>
        <taxon>Flavobacteriia</taxon>
        <taxon>Flavobacteriales</taxon>
        <taxon>Weeksellaceae</taxon>
        <taxon>Chryseobacterium group</taxon>
        <taxon>Chryseobacterium</taxon>
    </lineage>
</organism>
<sequence>MKQKLLILVFILLNITVFSQITVNEGFESNSTPNGWAYSGFEQVSTSGTACTGTKAISANLYGVSVPTSTASVAFNANNSNGQAINISFKYKAEATNTSNPVVTGNFKVEYSFDNGSSYYLVGSAINLTGSVITCTNFTGTIPVNTSSSNSNLKFRITAKNENSGDWKLIIDDVVLNQAILCTGPSNSSVSNIQTTSAKINWSSTYTPSNGFEVYYTTSYTAPTATTIPSLSGISNTYVVLNSLEQGVRHYVYIRSNCGSQVSPWVLAGGNSFITLCGSWDLPYFQDFNSIPPMYLPPCHRTDNVAGAAWWVNPIETQNYGSGNALGTPDNTWFFTKGLNLQAGVTYMLKYNRPRKRVNSRKRLKIAYGLTQDYMLMTNIIYNQTAPYNADSGQEIFYFTPAQSAVYYLGFNTSGSGFGDESYSIAIDDISLDVATSCRIVENASVSSITQTSATVEWSAPSIIPSGGYDLYYSTDDAYPSSSVIPNYQGITNLSQDLSSLEPGKRYFVWLRSRCSSAQFSDWKRFHFSTACQTYVTTPYIEDFEKSFVGEIPNCTSMEYILPQITETIAEVRYKYNANWPSKVLVRDYDYNTVNSWFFTKPIYLESGRQYKMTYLYGIIGSYSPYYQLQLKVAFGNLPNSASMINIIQDYQAVQSPNSSAEHLFSVPATGIYYIGFNDKKDNTYNYLIMDNISITDNGVLATNDIDRNSDTNVYPNPFRDKISISDIKDIKSIEIKDVSGRLIKSLAVAKEISLGELNSGVYFISLQYKDGFVKTIKIVKNN</sequence>
<dbReference type="PROSITE" id="PS50853">
    <property type="entry name" value="FN3"/>
    <property type="match status" value="2"/>
</dbReference>
<dbReference type="InterPro" id="IPR026444">
    <property type="entry name" value="Secre_tail"/>
</dbReference>
<keyword evidence="4" id="KW-1185">Reference proteome</keyword>
<evidence type="ECO:0000259" key="2">
    <source>
        <dbReference type="PROSITE" id="PS50853"/>
    </source>
</evidence>
<dbReference type="Proteomes" id="UP000198869">
    <property type="component" value="Unassembled WGS sequence"/>
</dbReference>
<gene>
    <name evidence="3" type="ORF">SAMN05421846_107157</name>
</gene>
<dbReference type="InterPro" id="IPR036116">
    <property type="entry name" value="FN3_sf"/>
</dbReference>
<protein>
    <submittedName>
        <fullName evidence="3">Por secretion system C-terminal sorting domain-containing protein</fullName>
    </submittedName>
</protein>
<dbReference type="NCBIfam" id="TIGR04183">
    <property type="entry name" value="Por_Secre_tail"/>
    <property type="match status" value="1"/>
</dbReference>
<dbReference type="Gene3D" id="2.60.40.10">
    <property type="entry name" value="Immunoglobulins"/>
    <property type="match status" value="2"/>
</dbReference>
<dbReference type="Gene3D" id="2.60.120.260">
    <property type="entry name" value="Galactose-binding domain-like"/>
    <property type="match status" value="1"/>
</dbReference>
<dbReference type="RefSeq" id="WP_089858797.1">
    <property type="nucleotide sequence ID" value="NZ_FNDW01000007.1"/>
</dbReference>
<feature type="domain" description="Fibronectin type-III" evidence="2">
    <location>
        <begin position="440"/>
        <end position="534"/>
    </location>
</feature>
<proteinExistence type="predicted"/>
<dbReference type="STRING" id="311334.SAMN05421846_107157"/>
<feature type="domain" description="Fibronectin type-III" evidence="2">
    <location>
        <begin position="184"/>
        <end position="278"/>
    </location>
</feature>